<dbReference type="AlphaFoldDB" id="A0A399RB45"/>
<dbReference type="PROSITE" id="PS51257">
    <property type="entry name" value="PROKAR_LIPOPROTEIN"/>
    <property type="match status" value="1"/>
</dbReference>
<evidence type="ECO:0008006" key="3">
    <source>
        <dbReference type="Google" id="ProtNLM"/>
    </source>
</evidence>
<evidence type="ECO:0000313" key="2">
    <source>
        <dbReference type="Proteomes" id="UP000266385"/>
    </source>
</evidence>
<keyword evidence="2" id="KW-1185">Reference proteome</keyword>
<comment type="caution">
    <text evidence="1">The sequence shown here is derived from an EMBL/GenBank/DDBJ whole genome shotgun (WGS) entry which is preliminary data.</text>
</comment>
<sequence>MQIMRKHVGWAVGAVALGALGGCTTAELEAISAGLSAGMADAAYTSSQYGYGAQPAYGGRYWSPNTFGSYGGWPANYSYGDWVGYNQCRNTGSFYTCDSNGDGYADMYGNTDDGSYASSSLRVNGRGEAFTWGSDCGCWERNRAYDGPRQPDEIIIYDGD</sequence>
<organism evidence="1 2">
    <name type="scientific">Henriciella mobilis</name>
    <dbReference type="NCBI Taxonomy" id="2305467"/>
    <lineage>
        <taxon>Bacteria</taxon>
        <taxon>Pseudomonadati</taxon>
        <taxon>Pseudomonadota</taxon>
        <taxon>Alphaproteobacteria</taxon>
        <taxon>Hyphomonadales</taxon>
        <taxon>Hyphomonadaceae</taxon>
        <taxon>Henriciella</taxon>
    </lineage>
</organism>
<accession>A0A399RB45</accession>
<gene>
    <name evidence="1" type="ORF">D1223_17550</name>
</gene>
<protein>
    <recommendedName>
        <fullName evidence="3">Lipoprotein</fullName>
    </recommendedName>
</protein>
<dbReference type="Proteomes" id="UP000266385">
    <property type="component" value="Unassembled WGS sequence"/>
</dbReference>
<reference evidence="1 2" key="1">
    <citation type="submission" date="2018-08" db="EMBL/GenBank/DDBJ databases">
        <title>Henriciella mobilis sp. nov., isolated from seawater.</title>
        <authorList>
            <person name="Cheng H."/>
            <person name="Wu Y.-H."/>
            <person name="Xu X.-W."/>
            <person name="Guo L.-L."/>
        </authorList>
    </citation>
    <scope>NUCLEOTIDE SEQUENCE [LARGE SCALE GENOMIC DNA]</scope>
    <source>
        <strain evidence="1 2">JN25</strain>
    </source>
</reference>
<dbReference type="EMBL" id="QWFX01000016">
    <property type="protein sequence ID" value="RIJ26749.1"/>
    <property type="molecule type" value="Genomic_DNA"/>
</dbReference>
<evidence type="ECO:0000313" key="1">
    <source>
        <dbReference type="EMBL" id="RIJ26749.1"/>
    </source>
</evidence>
<proteinExistence type="predicted"/>
<name>A0A399RB45_9PROT</name>